<accession>A0A4P7D5K2</accession>
<dbReference type="GeneID" id="39650166"/>
<dbReference type="Proteomes" id="UP000295727">
    <property type="component" value="Plasmid unnamed1"/>
</dbReference>
<gene>
    <name evidence="1" type="ORF">E1956_43830</name>
</gene>
<proteinExistence type="predicted"/>
<dbReference type="EMBL" id="CP038152">
    <property type="protein sequence ID" value="QBR04091.1"/>
    <property type="molecule type" value="Genomic_DNA"/>
</dbReference>
<name>A0A4P7D5K2_9BURK</name>
<dbReference type="RefSeq" id="WP_134760138.1">
    <property type="nucleotide sequence ID" value="NZ_CP038152.1"/>
</dbReference>
<keyword evidence="2" id="KW-1185">Reference proteome</keyword>
<evidence type="ECO:0000313" key="1">
    <source>
        <dbReference type="EMBL" id="QBR04091.1"/>
    </source>
</evidence>
<dbReference type="OrthoDB" id="9015575at2"/>
<reference evidence="1 2" key="1">
    <citation type="submission" date="2019-03" db="EMBL/GenBank/DDBJ databases">
        <title>Paraburkholderia sp. 7MH5, isolated from subtropical forest soil.</title>
        <authorList>
            <person name="Gao Z.-H."/>
            <person name="Qiu L.-H."/>
        </authorList>
    </citation>
    <scope>NUCLEOTIDE SEQUENCE [LARGE SCALE GENOMIC DNA]</scope>
    <source>
        <strain evidence="1 2">7MH5</strain>
        <plasmid evidence="1 2">unnamed1</plasmid>
    </source>
</reference>
<protein>
    <submittedName>
        <fullName evidence="1">Uncharacterized protein</fullName>
    </submittedName>
</protein>
<organism evidence="1 2">
    <name type="scientific">Paraburkholderia pallida</name>
    <dbReference type="NCBI Taxonomy" id="2547399"/>
    <lineage>
        <taxon>Bacteria</taxon>
        <taxon>Pseudomonadati</taxon>
        <taxon>Pseudomonadota</taxon>
        <taxon>Betaproteobacteria</taxon>
        <taxon>Burkholderiales</taxon>
        <taxon>Burkholderiaceae</taxon>
        <taxon>Paraburkholderia</taxon>
    </lineage>
</organism>
<dbReference type="KEGG" id="ppai:E1956_43830"/>
<evidence type="ECO:0000313" key="2">
    <source>
        <dbReference type="Proteomes" id="UP000295727"/>
    </source>
</evidence>
<keyword evidence="1" id="KW-0614">Plasmid</keyword>
<dbReference type="AlphaFoldDB" id="A0A4P7D5K2"/>
<geneLocation type="plasmid" evidence="1 2">
    <name>unnamed1</name>
</geneLocation>
<sequence length="110" mass="11707">MARQHHRDNVRSANNHRAEATLVTLTIQICGLLHEGALDSRCAAKLVRRLRKEAEIVSEAGRITKSGQKDLLHAFNAVDVVLHSHDAGLLVAANAALRSTAGAPGTLAST</sequence>